<dbReference type="Proteomes" id="UP000592820">
    <property type="component" value="Unassembled WGS sequence"/>
</dbReference>
<proteinExistence type="predicted"/>
<gene>
    <name evidence="1" type="ORF">HDG41_006512</name>
</gene>
<protein>
    <submittedName>
        <fullName evidence="1">Uncharacterized protein</fullName>
    </submittedName>
</protein>
<sequence length="111" mass="11983">MFNEKHLPALGQAEEVVRSGHVVPRPEEFLALRGLPDEHISSLATSDNIEAPPARLNPVNSVFLADLPPAPVGVLSADMRNGLVPTLLFCLPDAENLNTLRHKTPALYDGV</sequence>
<comment type="caution">
    <text evidence="1">The sequence shown here is derived from an EMBL/GenBank/DDBJ whole genome shotgun (WGS) entry which is preliminary data.</text>
</comment>
<evidence type="ECO:0000313" key="2">
    <source>
        <dbReference type="Proteomes" id="UP000592820"/>
    </source>
</evidence>
<accession>A0A7W8P5I8</accession>
<dbReference type="AlphaFoldDB" id="A0A7W8P5I8"/>
<dbReference type="EMBL" id="JACHDE010000019">
    <property type="protein sequence ID" value="MBB5404416.1"/>
    <property type="molecule type" value="Genomic_DNA"/>
</dbReference>
<evidence type="ECO:0000313" key="1">
    <source>
        <dbReference type="EMBL" id="MBB5404416.1"/>
    </source>
</evidence>
<reference evidence="1 2" key="1">
    <citation type="submission" date="2020-08" db="EMBL/GenBank/DDBJ databases">
        <title>Genomic Encyclopedia of Type Strains, Phase IV (KMG-V): Genome sequencing to study the core and pangenomes of soil and plant-associated prokaryotes.</title>
        <authorList>
            <person name="Whitman W."/>
        </authorList>
    </citation>
    <scope>NUCLEOTIDE SEQUENCE [LARGE SCALE GENOMIC DNA]</scope>
    <source>
        <strain evidence="1 2">JPY162</strain>
    </source>
</reference>
<name>A0A7W8P5I8_9BURK</name>
<organism evidence="1 2">
    <name type="scientific">Paraburkholderia youngii</name>
    <dbReference type="NCBI Taxonomy" id="2782701"/>
    <lineage>
        <taxon>Bacteria</taxon>
        <taxon>Pseudomonadati</taxon>
        <taxon>Pseudomonadota</taxon>
        <taxon>Betaproteobacteria</taxon>
        <taxon>Burkholderiales</taxon>
        <taxon>Burkholderiaceae</taxon>
        <taxon>Paraburkholderia</taxon>
    </lineage>
</organism>